<sequence>MQDNALLNPDSEPHAHTAQTQRSSPLKPLVGPEKSLQVVTSVRTSGPGVLGPRRQSPRIAARSAGAQRHRGCGGLGFFFPEASAQTEKM</sequence>
<dbReference type="EMBL" id="SRLO01000403">
    <property type="protein sequence ID" value="TNN57509.1"/>
    <property type="molecule type" value="Genomic_DNA"/>
</dbReference>
<dbReference type="AlphaFoldDB" id="A0A4Z2GVN1"/>
<keyword evidence="3" id="KW-1185">Reference proteome</keyword>
<reference evidence="2 3" key="1">
    <citation type="submission" date="2019-03" db="EMBL/GenBank/DDBJ databases">
        <title>First draft genome of Liparis tanakae, snailfish: a comprehensive survey of snailfish specific genes.</title>
        <authorList>
            <person name="Kim W."/>
            <person name="Song I."/>
            <person name="Jeong J.-H."/>
            <person name="Kim D."/>
            <person name="Kim S."/>
            <person name="Ryu S."/>
            <person name="Song J.Y."/>
            <person name="Lee S.K."/>
        </authorList>
    </citation>
    <scope>NUCLEOTIDE SEQUENCE [LARGE SCALE GENOMIC DNA]</scope>
    <source>
        <tissue evidence="2">Muscle</tissue>
    </source>
</reference>
<evidence type="ECO:0000313" key="3">
    <source>
        <dbReference type="Proteomes" id="UP000314294"/>
    </source>
</evidence>
<feature type="region of interest" description="Disordered" evidence="1">
    <location>
        <begin position="1"/>
        <end position="68"/>
    </location>
</feature>
<gene>
    <name evidence="2" type="ORF">EYF80_032233</name>
</gene>
<comment type="caution">
    <text evidence="2">The sequence shown here is derived from an EMBL/GenBank/DDBJ whole genome shotgun (WGS) entry which is preliminary data.</text>
</comment>
<accession>A0A4Z2GVN1</accession>
<protein>
    <submittedName>
        <fullName evidence="2">Uncharacterized protein</fullName>
    </submittedName>
</protein>
<evidence type="ECO:0000313" key="2">
    <source>
        <dbReference type="EMBL" id="TNN57509.1"/>
    </source>
</evidence>
<evidence type="ECO:0000256" key="1">
    <source>
        <dbReference type="SAM" id="MobiDB-lite"/>
    </source>
</evidence>
<dbReference type="Proteomes" id="UP000314294">
    <property type="component" value="Unassembled WGS sequence"/>
</dbReference>
<proteinExistence type="predicted"/>
<organism evidence="2 3">
    <name type="scientific">Liparis tanakae</name>
    <name type="common">Tanaka's snailfish</name>
    <dbReference type="NCBI Taxonomy" id="230148"/>
    <lineage>
        <taxon>Eukaryota</taxon>
        <taxon>Metazoa</taxon>
        <taxon>Chordata</taxon>
        <taxon>Craniata</taxon>
        <taxon>Vertebrata</taxon>
        <taxon>Euteleostomi</taxon>
        <taxon>Actinopterygii</taxon>
        <taxon>Neopterygii</taxon>
        <taxon>Teleostei</taxon>
        <taxon>Neoteleostei</taxon>
        <taxon>Acanthomorphata</taxon>
        <taxon>Eupercaria</taxon>
        <taxon>Perciformes</taxon>
        <taxon>Cottioidei</taxon>
        <taxon>Cottales</taxon>
        <taxon>Liparidae</taxon>
        <taxon>Liparis</taxon>
    </lineage>
</organism>
<name>A0A4Z2GVN1_9TELE</name>